<organism evidence="3">
    <name type="scientific">marine metagenome</name>
    <dbReference type="NCBI Taxonomy" id="408172"/>
    <lineage>
        <taxon>unclassified sequences</taxon>
        <taxon>metagenomes</taxon>
        <taxon>ecological metagenomes</taxon>
    </lineage>
</organism>
<evidence type="ECO:0000256" key="1">
    <source>
        <dbReference type="SAM" id="MobiDB-lite"/>
    </source>
</evidence>
<protein>
    <recommendedName>
        <fullName evidence="2">Alpha/beta hydrolase domain-containing protein</fullName>
    </recommendedName>
</protein>
<reference evidence="3" key="1">
    <citation type="submission" date="2018-05" db="EMBL/GenBank/DDBJ databases">
        <authorList>
            <person name="Lanie J.A."/>
            <person name="Ng W.-L."/>
            <person name="Kazmierczak K.M."/>
            <person name="Andrzejewski T.M."/>
            <person name="Davidsen T.M."/>
            <person name="Wayne K.J."/>
            <person name="Tettelin H."/>
            <person name="Glass J.I."/>
            <person name="Rusch D."/>
            <person name="Podicherti R."/>
            <person name="Tsui H.-C.T."/>
            <person name="Winkler M.E."/>
        </authorList>
    </citation>
    <scope>NUCLEOTIDE SEQUENCE</scope>
</reference>
<accession>A0A381SW09</accession>
<dbReference type="Pfam" id="PF20091">
    <property type="entry name" value="Abhydrolase_10"/>
    <property type="match status" value="1"/>
</dbReference>
<sequence>MVKDTSSHHRTGTVSTGARYDESRWGGSMARFTSELVAAIAITLLLPAAVHAQITRFDLNVVESPALDGQRFGDVGRYERLRGIVEGSVDPSDPRHADIVNLDRAPRNHAGRVEYRATVEIYRPVDMSQWNRGLYHTVSNRGGAGAAERALLEHGFAFVRVGWQGDLIPNDTNIVAYLPVAQHADGSPVVGPALEEFIFNNAEPRSRRTLTYPAASLDAAGAMLSVRTTQGGTRKAPADLSWHYVSEREVEIAKPAGFDGGAIYEFIYQAKNPIVLGLGFAAMRDAISFLRYQESDGSGHANPLAYEGLPDAVTSIGISQSGRMIRDFLYQGFNEDVSGRIVFDGIHPNIAGSRKTFTNYQFGQPGRWQKQHEDHNYPGDQFPFTYTTLTDPISGRTDGLQERCTASNTCPKIIHSDGEAELWQARSSLIVTDPRGGHIDLPDNVRVYLIAGTQHGGGPGVHVATTRRGFCQNLSNPLNLGQTRVALSLALHDWVAKDIAPPPSRFPTVANGGLVTASAVAFPKIPGVTYSGSYNPLHLHDHRSMPPMQGAAYTVLVARTDVDGNMTDGVRHPTLAAPIGTHTGWNLRRKGFAEDQQCAGTGSFIPFASTQTERQGTGDPRRSLDERYPTHAAYVKAVSDAADVLVADRLLLQIDADAIVKQASSSRTKTEN</sequence>
<dbReference type="EMBL" id="UINC01003577">
    <property type="protein sequence ID" value="SVA07518.1"/>
    <property type="molecule type" value="Genomic_DNA"/>
</dbReference>
<evidence type="ECO:0000313" key="3">
    <source>
        <dbReference type="EMBL" id="SVA07518.1"/>
    </source>
</evidence>
<dbReference type="InterPro" id="IPR045394">
    <property type="entry name" value="Abhydrolase_dom"/>
</dbReference>
<feature type="domain" description="Alpha/beta hydrolase" evidence="2">
    <location>
        <begin position="223"/>
        <end position="660"/>
    </location>
</feature>
<dbReference type="AlphaFoldDB" id="A0A381SW09"/>
<name>A0A381SW09_9ZZZZ</name>
<evidence type="ECO:0000259" key="2">
    <source>
        <dbReference type="Pfam" id="PF20091"/>
    </source>
</evidence>
<gene>
    <name evidence="3" type="ORF">METZ01_LOCUS60372</name>
</gene>
<proteinExistence type="predicted"/>
<feature type="region of interest" description="Disordered" evidence="1">
    <location>
        <begin position="1"/>
        <end position="21"/>
    </location>
</feature>